<evidence type="ECO:0000313" key="8">
    <source>
        <dbReference type="Proteomes" id="UP000029444"/>
    </source>
</evidence>
<evidence type="ECO:0000256" key="3">
    <source>
        <dbReference type="ARBA" id="ARBA00034247"/>
    </source>
</evidence>
<dbReference type="InterPro" id="IPR050469">
    <property type="entry name" value="Diguanylate_Cyclase"/>
</dbReference>
<dbReference type="PANTHER" id="PTHR45138">
    <property type="entry name" value="REGULATORY COMPONENTS OF SENSORY TRANSDUCTION SYSTEM"/>
    <property type="match status" value="1"/>
</dbReference>
<comment type="catalytic activity">
    <reaction evidence="3">
        <text>2 GTP = 3',3'-c-di-GMP + 2 diphosphate</text>
        <dbReference type="Rhea" id="RHEA:24898"/>
        <dbReference type="ChEBI" id="CHEBI:33019"/>
        <dbReference type="ChEBI" id="CHEBI:37565"/>
        <dbReference type="ChEBI" id="CHEBI:58805"/>
        <dbReference type="EC" id="2.7.7.65"/>
    </reaction>
</comment>
<feature type="region of interest" description="Disordered" evidence="4">
    <location>
        <begin position="1"/>
        <end position="28"/>
    </location>
</feature>
<name>A0A095SQ26_9GAMM</name>
<feature type="transmembrane region" description="Helical" evidence="5">
    <location>
        <begin position="212"/>
        <end position="229"/>
    </location>
</feature>
<evidence type="ECO:0000256" key="1">
    <source>
        <dbReference type="ARBA" id="ARBA00001946"/>
    </source>
</evidence>
<keyword evidence="5" id="KW-0812">Transmembrane</keyword>
<dbReference type="PANTHER" id="PTHR45138:SF9">
    <property type="entry name" value="DIGUANYLATE CYCLASE DGCM-RELATED"/>
    <property type="match status" value="1"/>
</dbReference>
<sequence length="442" mass="49828">MTLHQREKQEKNTDSRGNAVANVASSGAMEKTTRDHFNGILHQRLNEPRGMHGNFPEPLETLYRRSHLEITQHLQSTFWPWVVVSVGLFCVLGALMAQNQQAIIYPLNIVICLAVLTPVAVLKIKPFARFIYYANGLAATTTLLAFQIASVLLPDSARQKSVSEYAIIFITIAAFTIARLPPRHAIIWVSISLAGSRLIAWGIGLDLELDRLLYFGGGSLIFGYLLGFIQDSRERTVFTQQYLLKEEKRQLTQLSSDLEQLSRSDQLTGLPNRRYFDEMLEMQWQKALREGEEVNLMFMDIDDFKAFNDHYGHQAGDDCLLKVAQALGGQVLRSSDFVARYGGEEFVALFHRTDQAGLEKIAQRLILSVDELKIPHAKSRCNGFVTLSIGISRLQPSHDSCPEILIKQADEALYQAKEQGRHRYLFSPACSREETTAVPQNT</sequence>
<proteinExistence type="predicted"/>
<dbReference type="SMART" id="SM00267">
    <property type="entry name" value="GGDEF"/>
    <property type="match status" value="1"/>
</dbReference>
<evidence type="ECO:0000259" key="6">
    <source>
        <dbReference type="PROSITE" id="PS50887"/>
    </source>
</evidence>
<dbReference type="Proteomes" id="UP000029444">
    <property type="component" value="Unassembled WGS sequence"/>
</dbReference>
<evidence type="ECO:0000256" key="2">
    <source>
        <dbReference type="ARBA" id="ARBA00012528"/>
    </source>
</evidence>
<dbReference type="GO" id="GO:0005886">
    <property type="term" value="C:plasma membrane"/>
    <property type="evidence" value="ECO:0007669"/>
    <property type="project" value="TreeGrafter"/>
</dbReference>
<comment type="caution">
    <text evidence="7">The sequence shown here is derived from an EMBL/GenBank/DDBJ whole genome shotgun (WGS) entry which is preliminary data.</text>
</comment>
<keyword evidence="8" id="KW-1185">Reference proteome</keyword>
<keyword evidence="5" id="KW-1133">Transmembrane helix</keyword>
<dbReference type="GO" id="GO:0052621">
    <property type="term" value="F:diguanylate cyclase activity"/>
    <property type="evidence" value="ECO:0007669"/>
    <property type="project" value="UniProtKB-EC"/>
</dbReference>
<dbReference type="OrthoDB" id="9812260at2"/>
<gene>
    <name evidence="7" type="ORF">Y5S_00319</name>
</gene>
<dbReference type="CDD" id="cd01949">
    <property type="entry name" value="GGDEF"/>
    <property type="match status" value="1"/>
</dbReference>
<dbReference type="InterPro" id="IPR043128">
    <property type="entry name" value="Rev_trsase/Diguanyl_cyclase"/>
</dbReference>
<feature type="transmembrane region" description="Helical" evidence="5">
    <location>
        <begin position="130"/>
        <end position="153"/>
    </location>
</feature>
<dbReference type="SUPFAM" id="SSF55073">
    <property type="entry name" value="Nucleotide cyclase"/>
    <property type="match status" value="1"/>
</dbReference>
<dbReference type="GO" id="GO:0043709">
    <property type="term" value="P:cell adhesion involved in single-species biofilm formation"/>
    <property type="evidence" value="ECO:0007669"/>
    <property type="project" value="TreeGrafter"/>
</dbReference>
<dbReference type="eggNOG" id="COG3706">
    <property type="taxonomic scope" value="Bacteria"/>
</dbReference>
<dbReference type="InterPro" id="IPR029787">
    <property type="entry name" value="Nucleotide_cyclase"/>
</dbReference>
<evidence type="ECO:0000313" key="7">
    <source>
        <dbReference type="EMBL" id="KGD66652.1"/>
    </source>
</evidence>
<dbReference type="EC" id="2.7.7.65" evidence="2"/>
<feature type="transmembrane region" description="Helical" evidence="5">
    <location>
        <begin position="162"/>
        <end position="180"/>
    </location>
</feature>
<dbReference type="STRING" id="1177154.Y5S_00319"/>
<dbReference type="NCBIfam" id="TIGR00254">
    <property type="entry name" value="GGDEF"/>
    <property type="match status" value="1"/>
</dbReference>
<feature type="transmembrane region" description="Helical" evidence="5">
    <location>
        <begin position="186"/>
        <end position="205"/>
    </location>
</feature>
<reference evidence="7 8" key="1">
    <citation type="submission" date="2012-09" db="EMBL/GenBank/DDBJ databases">
        <title>Genome Sequence of alkane-degrading Bacterium Alcanivorax sp. 19-m-6.</title>
        <authorList>
            <person name="Lai Q."/>
            <person name="Shao Z."/>
        </authorList>
    </citation>
    <scope>NUCLEOTIDE SEQUENCE [LARGE SCALE GENOMIC DNA]</scope>
    <source>
        <strain evidence="7 8">19-m-6</strain>
    </source>
</reference>
<feature type="transmembrane region" description="Helical" evidence="5">
    <location>
        <begin position="104"/>
        <end position="124"/>
    </location>
</feature>
<protein>
    <recommendedName>
        <fullName evidence="2">diguanylate cyclase</fullName>
        <ecNumber evidence="2">2.7.7.65</ecNumber>
    </recommendedName>
</protein>
<dbReference type="AlphaFoldDB" id="A0A095SQ26"/>
<dbReference type="GO" id="GO:1902201">
    <property type="term" value="P:negative regulation of bacterial-type flagellum-dependent cell motility"/>
    <property type="evidence" value="ECO:0007669"/>
    <property type="project" value="TreeGrafter"/>
</dbReference>
<dbReference type="PATRIC" id="fig|1177154.3.peg.322"/>
<keyword evidence="5" id="KW-0472">Membrane</keyword>
<dbReference type="PROSITE" id="PS50887">
    <property type="entry name" value="GGDEF"/>
    <property type="match status" value="1"/>
</dbReference>
<organism evidence="7 8">
    <name type="scientific">Alcanivorax nanhaiticus</name>
    <dbReference type="NCBI Taxonomy" id="1177154"/>
    <lineage>
        <taxon>Bacteria</taxon>
        <taxon>Pseudomonadati</taxon>
        <taxon>Pseudomonadota</taxon>
        <taxon>Gammaproteobacteria</taxon>
        <taxon>Oceanospirillales</taxon>
        <taxon>Alcanivoracaceae</taxon>
        <taxon>Alcanivorax</taxon>
    </lineage>
</organism>
<dbReference type="FunFam" id="3.30.70.270:FF:000001">
    <property type="entry name" value="Diguanylate cyclase domain protein"/>
    <property type="match status" value="1"/>
</dbReference>
<dbReference type="EMBL" id="ARXV01000001">
    <property type="protein sequence ID" value="KGD66652.1"/>
    <property type="molecule type" value="Genomic_DNA"/>
</dbReference>
<dbReference type="InterPro" id="IPR000160">
    <property type="entry name" value="GGDEF_dom"/>
</dbReference>
<feature type="transmembrane region" description="Helical" evidence="5">
    <location>
        <begin position="78"/>
        <end position="97"/>
    </location>
</feature>
<evidence type="ECO:0000256" key="5">
    <source>
        <dbReference type="SAM" id="Phobius"/>
    </source>
</evidence>
<comment type="cofactor">
    <cofactor evidence="1">
        <name>Mg(2+)</name>
        <dbReference type="ChEBI" id="CHEBI:18420"/>
    </cofactor>
</comment>
<accession>A0A095SQ26</accession>
<feature type="domain" description="GGDEF" evidence="6">
    <location>
        <begin position="292"/>
        <end position="429"/>
    </location>
</feature>
<feature type="compositionally biased region" description="Basic and acidic residues" evidence="4">
    <location>
        <begin position="1"/>
        <end position="14"/>
    </location>
</feature>
<evidence type="ECO:0000256" key="4">
    <source>
        <dbReference type="SAM" id="MobiDB-lite"/>
    </source>
</evidence>
<dbReference type="Pfam" id="PF00990">
    <property type="entry name" value="GGDEF"/>
    <property type="match status" value="1"/>
</dbReference>
<dbReference type="Gene3D" id="3.30.70.270">
    <property type="match status" value="1"/>
</dbReference>